<keyword evidence="4 7" id="KW-0812">Transmembrane</keyword>
<gene>
    <name evidence="9" type="primary">cap8A</name>
    <name evidence="9" type="ORF">ERS852523_02828</name>
</gene>
<keyword evidence="6 7" id="KW-0472">Membrane</keyword>
<evidence type="ECO:0000256" key="6">
    <source>
        <dbReference type="ARBA" id="ARBA00023136"/>
    </source>
</evidence>
<evidence type="ECO:0000256" key="5">
    <source>
        <dbReference type="ARBA" id="ARBA00022989"/>
    </source>
</evidence>
<proteinExistence type="inferred from homology"/>
<dbReference type="GO" id="GO:0005886">
    <property type="term" value="C:plasma membrane"/>
    <property type="evidence" value="ECO:0007669"/>
    <property type="project" value="UniProtKB-SubCell"/>
</dbReference>
<keyword evidence="5 7" id="KW-1133">Transmembrane helix</keyword>
<evidence type="ECO:0000256" key="4">
    <source>
        <dbReference type="ARBA" id="ARBA00022692"/>
    </source>
</evidence>
<dbReference type="AlphaFoldDB" id="A0A174R1E1"/>
<dbReference type="InterPro" id="IPR003856">
    <property type="entry name" value="LPS_length_determ_N"/>
</dbReference>
<evidence type="ECO:0000256" key="7">
    <source>
        <dbReference type="SAM" id="Phobius"/>
    </source>
</evidence>
<reference evidence="9 10" key="1">
    <citation type="submission" date="2015-09" db="EMBL/GenBank/DDBJ databases">
        <authorList>
            <consortium name="Pathogen Informatics"/>
        </authorList>
    </citation>
    <scope>NUCLEOTIDE SEQUENCE [LARGE SCALE GENOMIC DNA]</scope>
    <source>
        <strain evidence="9 10">2789STDY5834911</strain>
    </source>
</reference>
<feature type="transmembrane region" description="Helical" evidence="7">
    <location>
        <begin position="195"/>
        <end position="215"/>
    </location>
</feature>
<dbReference type="InterPro" id="IPR050445">
    <property type="entry name" value="Bact_polysacc_biosynth/exp"/>
</dbReference>
<accession>A0A174R1E1</accession>
<feature type="domain" description="Polysaccharide chain length determinant N-terminal" evidence="8">
    <location>
        <begin position="25"/>
        <end position="113"/>
    </location>
</feature>
<dbReference type="Pfam" id="PF02706">
    <property type="entry name" value="Wzz"/>
    <property type="match status" value="1"/>
</dbReference>
<dbReference type="Proteomes" id="UP000095712">
    <property type="component" value="Unassembled WGS sequence"/>
</dbReference>
<evidence type="ECO:0000256" key="3">
    <source>
        <dbReference type="ARBA" id="ARBA00022475"/>
    </source>
</evidence>
<evidence type="ECO:0000313" key="10">
    <source>
        <dbReference type="Proteomes" id="UP000095712"/>
    </source>
</evidence>
<feature type="transmembrane region" description="Helical" evidence="7">
    <location>
        <begin position="39"/>
        <end position="61"/>
    </location>
</feature>
<dbReference type="EMBL" id="CZAW01000033">
    <property type="protein sequence ID" value="CUP79323.1"/>
    <property type="molecule type" value="Genomic_DNA"/>
</dbReference>
<comment type="similarity">
    <text evidence="2">Belongs to the CpsC/CapA family.</text>
</comment>
<dbReference type="OrthoDB" id="2360475at2"/>
<organism evidence="9 10">
    <name type="scientific">Blautia wexlerae</name>
    <dbReference type="NCBI Taxonomy" id="418240"/>
    <lineage>
        <taxon>Bacteria</taxon>
        <taxon>Bacillati</taxon>
        <taxon>Bacillota</taxon>
        <taxon>Clostridia</taxon>
        <taxon>Lachnospirales</taxon>
        <taxon>Lachnospiraceae</taxon>
        <taxon>Blautia</taxon>
    </lineage>
</organism>
<evidence type="ECO:0000313" key="9">
    <source>
        <dbReference type="EMBL" id="CUP79323.1"/>
    </source>
</evidence>
<dbReference type="GO" id="GO:0004713">
    <property type="term" value="F:protein tyrosine kinase activity"/>
    <property type="evidence" value="ECO:0007669"/>
    <property type="project" value="TreeGrafter"/>
</dbReference>
<evidence type="ECO:0000259" key="8">
    <source>
        <dbReference type="Pfam" id="PF02706"/>
    </source>
</evidence>
<sequence length="261" mass="28722">MLDNLNSKFESSRVQALDVNDDEVEIDLLEIFHALRKKILLVLMVALIGGCIGAACTQFLMTPIYSSTSSMLVLSKETTLTSLADLQLGASLTSDYTVLITSTPVLEQVVTNLNLDMTAEDLKEDVTINNPTDTRILEITVDNPDSTMAKKIVDEIANVSSSYIGDKMEVIPPKIIEVGKIATERTSPSVMKNSVIGFLLGFLACAAIVVVYAVMDDTIKTEEDIEKYLGVSVLAKVPDRKDYVNMKNKKPKSNKKNKKRR</sequence>
<protein>
    <submittedName>
        <fullName evidence="9">Capsular polysaccharide type 8 biosynthesis protein cap8A</fullName>
    </submittedName>
</protein>
<name>A0A174R1E1_9FIRM</name>
<dbReference type="PANTHER" id="PTHR32309:SF13">
    <property type="entry name" value="FERRIC ENTEROBACTIN TRANSPORT PROTEIN FEPE"/>
    <property type="match status" value="1"/>
</dbReference>
<keyword evidence="3" id="KW-1003">Cell membrane</keyword>
<dbReference type="PANTHER" id="PTHR32309">
    <property type="entry name" value="TYROSINE-PROTEIN KINASE"/>
    <property type="match status" value="1"/>
</dbReference>
<comment type="subcellular location">
    <subcellularLocation>
        <location evidence="1">Cell membrane</location>
        <topology evidence="1">Multi-pass membrane protein</topology>
    </subcellularLocation>
</comment>
<evidence type="ECO:0000256" key="2">
    <source>
        <dbReference type="ARBA" id="ARBA00006683"/>
    </source>
</evidence>
<dbReference type="RefSeq" id="WP_055152482.1">
    <property type="nucleotide sequence ID" value="NZ_AP031426.1"/>
</dbReference>
<evidence type="ECO:0000256" key="1">
    <source>
        <dbReference type="ARBA" id="ARBA00004651"/>
    </source>
</evidence>